<dbReference type="SUPFAM" id="SSF140931">
    <property type="entry name" value="Fic-like"/>
    <property type="match status" value="1"/>
</dbReference>
<dbReference type="InterPro" id="IPR040198">
    <property type="entry name" value="Fido_containing"/>
</dbReference>
<dbReference type="Proteomes" id="UP001519292">
    <property type="component" value="Unassembled WGS sequence"/>
</dbReference>
<proteinExistence type="predicted"/>
<dbReference type="InterPro" id="IPR036597">
    <property type="entry name" value="Fido-like_dom_sf"/>
</dbReference>
<keyword evidence="3" id="KW-1185">Reference proteome</keyword>
<dbReference type="EMBL" id="JAGGLU010000002">
    <property type="protein sequence ID" value="MBP2057430.1"/>
    <property type="molecule type" value="Genomic_DNA"/>
</dbReference>
<evidence type="ECO:0000313" key="2">
    <source>
        <dbReference type="EMBL" id="MBP2057430.1"/>
    </source>
</evidence>
<feature type="domain" description="Fido" evidence="1">
    <location>
        <begin position="158"/>
        <end position="314"/>
    </location>
</feature>
<dbReference type="RefSeq" id="WP_209686171.1">
    <property type="nucleotide sequence ID" value="NZ_JAGGLU010000002.1"/>
</dbReference>
<organism evidence="2 3">
    <name type="scientific">Lactobacillus colini</name>
    <dbReference type="NCBI Taxonomy" id="1819254"/>
    <lineage>
        <taxon>Bacteria</taxon>
        <taxon>Bacillati</taxon>
        <taxon>Bacillota</taxon>
        <taxon>Bacilli</taxon>
        <taxon>Lactobacillales</taxon>
        <taxon>Lactobacillaceae</taxon>
        <taxon>Lactobacillus</taxon>
    </lineage>
</organism>
<accession>A0ABS4MCL6</accession>
<evidence type="ECO:0000313" key="3">
    <source>
        <dbReference type="Proteomes" id="UP001519292"/>
    </source>
</evidence>
<name>A0ABS4MCL6_9LACO</name>
<evidence type="ECO:0000259" key="1">
    <source>
        <dbReference type="PROSITE" id="PS51459"/>
    </source>
</evidence>
<dbReference type="PROSITE" id="PS51459">
    <property type="entry name" value="FIDO"/>
    <property type="match status" value="1"/>
</dbReference>
<protein>
    <submittedName>
        <fullName evidence="2">Fic family protein</fullName>
    </submittedName>
</protein>
<dbReference type="InterPro" id="IPR003812">
    <property type="entry name" value="Fido"/>
</dbReference>
<reference evidence="2 3" key="1">
    <citation type="submission" date="2021-03" db="EMBL/GenBank/DDBJ databases">
        <title>Genomic Encyclopedia of Type Strains, Phase IV (KMG-IV): sequencing the most valuable type-strain genomes for metagenomic binning, comparative biology and taxonomic classification.</title>
        <authorList>
            <person name="Goeker M."/>
        </authorList>
    </citation>
    <scope>NUCLEOTIDE SEQUENCE [LARGE SCALE GENOMIC DNA]</scope>
    <source>
        <strain evidence="2 3">DSM 101872</strain>
    </source>
</reference>
<dbReference type="Gene3D" id="1.10.3290.10">
    <property type="entry name" value="Fido-like domain"/>
    <property type="match status" value="1"/>
</dbReference>
<dbReference type="Pfam" id="PF02661">
    <property type="entry name" value="Fic"/>
    <property type="match status" value="1"/>
</dbReference>
<dbReference type="PANTHER" id="PTHR13504">
    <property type="entry name" value="FIDO DOMAIN-CONTAINING PROTEIN DDB_G0283145"/>
    <property type="match status" value="1"/>
</dbReference>
<dbReference type="PANTHER" id="PTHR13504:SF40">
    <property type="entry name" value="FIDO DOMAIN-CONTAINING PROTEIN"/>
    <property type="match status" value="1"/>
</dbReference>
<comment type="caution">
    <text evidence="2">The sequence shown here is derived from an EMBL/GenBank/DDBJ whole genome shotgun (WGS) entry which is preliminary data.</text>
</comment>
<gene>
    <name evidence="2" type="ORF">J2Z60_000594</name>
</gene>
<sequence>MKNKYLPLSKVRFLYPGHYLTQEDEEKIYQDRLNSISTLNTNLYPLLTSKDGAQSNKYPIFMVTTFEIMQKMAEFAKNSEQIRKIAKQLPATAKSQFLDSLLLSEITYTNKIEGVETNEYEISILIKEGERKIHTSSSPIRLRSTVMMYLANLKKSNIKIERLADFRNIYDKLLDGEIIAEKLPNGRLFRDVLPDNEILSIGTEFKTVHEPPRSEAEINTCLLQLIDFMNDGQVPDLIRAIITHFFFENTHPFLDGNGRMGRYLLSTYLSRKFDYFTGFSVATAIHSQVQSYYKIFREADQLENKAELTFFVQKLIKILIRQQYQVIEALETSKHKLDLASQQIKEKIHNFSDPESAEAVLMYLAESKLFTANLQLGIKDEEIIQKNSKNSISQRRTKKIINELEEKKLITKISGRPKQHIIDFVD</sequence>